<evidence type="ECO:0000259" key="1">
    <source>
        <dbReference type="Pfam" id="PF01323"/>
    </source>
</evidence>
<evidence type="ECO:0000313" key="2">
    <source>
        <dbReference type="EMBL" id="AKS04721.1"/>
    </source>
</evidence>
<proteinExistence type="predicted"/>
<dbReference type="GO" id="GO:0016491">
    <property type="term" value="F:oxidoreductase activity"/>
    <property type="evidence" value="ECO:0007669"/>
    <property type="project" value="InterPro"/>
</dbReference>
<feature type="domain" description="DSBA-like thioredoxin" evidence="1">
    <location>
        <begin position="9"/>
        <end position="206"/>
    </location>
</feature>
<dbReference type="Proteomes" id="UP000036608">
    <property type="component" value="Chromosome"/>
</dbReference>
<dbReference type="AlphaFoldDB" id="A0A0H5A1T3"/>
<dbReference type="OrthoDB" id="9799122at2"/>
<gene>
    <name evidence="2" type="ORF">AA957_00840</name>
</gene>
<keyword evidence="2" id="KW-0413">Isomerase</keyword>
<dbReference type="InterPro" id="IPR001853">
    <property type="entry name" value="DSBA-like_thioredoxin_dom"/>
</dbReference>
<dbReference type="CDD" id="cd03024">
    <property type="entry name" value="DsbA_FrnE"/>
    <property type="match status" value="1"/>
</dbReference>
<dbReference type="KEGG" id="ptv:AA957_00840"/>
<organism evidence="2 3">
    <name type="scientific">Pseudomonas trivialis</name>
    <dbReference type="NCBI Taxonomy" id="200450"/>
    <lineage>
        <taxon>Bacteria</taxon>
        <taxon>Pseudomonadati</taxon>
        <taxon>Pseudomonadota</taxon>
        <taxon>Gammaproteobacteria</taxon>
        <taxon>Pseudomonadales</taxon>
        <taxon>Pseudomonadaceae</taxon>
        <taxon>Pseudomonas</taxon>
    </lineage>
</organism>
<dbReference type="PANTHER" id="PTHR13887:SF41">
    <property type="entry name" value="THIOREDOXIN SUPERFAMILY PROTEIN"/>
    <property type="match status" value="1"/>
</dbReference>
<protein>
    <submittedName>
        <fullName evidence="2">Isomerase</fullName>
    </submittedName>
</protein>
<dbReference type="SUPFAM" id="SSF52833">
    <property type="entry name" value="Thioredoxin-like"/>
    <property type="match status" value="1"/>
</dbReference>
<dbReference type="Gene3D" id="3.40.30.10">
    <property type="entry name" value="Glutaredoxin"/>
    <property type="match status" value="1"/>
</dbReference>
<reference evidence="2 3" key="1">
    <citation type="journal article" date="2015" name="Genome Announc.">
        <title>Complete Genome Sequence of the Rhizobacterium Pseudomonas trivialis Strain IHBB745 with Multiple Plant Growth-Promoting Activities and Tolerance to Desiccation and Alkalinity.</title>
        <authorList>
            <person name="Gulati A."/>
            <person name="Swarnkar M.K."/>
            <person name="Vyas P."/>
            <person name="Rahi P."/>
            <person name="Thakur R."/>
            <person name="Thakur N."/>
            <person name="Singh A.K."/>
        </authorList>
    </citation>
    <scope>NUCLEOTIDE SEQUENCE [LARGE SCALE GENOMIC DNA]</scope>
    <source>
        <strain evidence="3">745</strain>
    </source>
</reference>
<dbReference type="Pfam" id="PF01323">
    <property type="entry name" value="DSBA"/>
    <property type="match status" value="1"/>
</dbReference>
<dbReference type="InterPro" id="IPR036249">
    <property type="entry name" value="Thioredoxin-like_sf"/>
</dbReference>
<dbReference type="PANTHER" id="PTHR13887">
    <property type="entry name" value="GLUTATHIONE S-TRANSFERASE KAPPA"/>
    <property type="match status" value="1"/>
</dbReference>
<accession>A0A0H5A1T3</accession>
<name>A0A0H5A1T3_9PSED</name>
<dbReference type="RefSeq" id="WP_049708469.1">
    <property type="nucleotide sequence ID" value="NZ_CP011507.1"/>
</dbReference>
<sequence length="232" mass="25459">MQNPSKKYRVDIWSDYVCPWCWIAKRRFEKALDRSGLKDDVQVNVRAYRLAADHAPEPMIAALKRKLGNPDSAEAMMSAVSKYGDGDGLDYRFDTMMFGDTADAHVLVKAVEDTAVKMRLVEALYEQSTRLGKSLFDRSSLAAIAREVGVSDESIQLAWSSVELRAEMEADEHFAAQLGSGVPLFVFDNAFSLSGAQPEAAFLDALDQMGAKTNTEANSLMGQACGIDGCKI</sequence>
<dbReference type="GO" id="GO:0016853">
    <property type="term" value="F:isomerase activity"/>
    <property type="evidence" value="ECO:0007669"/>
    <property type="project" value="UniProtKB-KW"/>
</dbReference>
<dbReference type="EMBL" id="CP011507">
    <property type="protein sequence ID" value="AKS04721.1"/>
    <property type="molecule type" value="Genomic_DNA"/>
</dbReference>
<reference evidence="3" key="2">
    <citation type="submission" date="2015-05" db="EMBL/GenBank/DDBJ databases">
        <authorList>
            <person name="Swarnkar M.K."/>
            <person name="Vyas P."/>
            <person name="Rahi P."/>
            <person name="Thakur R."/>
            <person name="Thakur N."/>
            <person name="Singh A.K."/>
            <person name="Gulati A."/>
        </authorList>
    </citation>
    <scope>NUCLEOTIDE SEQUENCE [LARGE SCALE GENOMIC DNA]</scope>
    <source>
        <strain evidence="3">745</strain>
    </source>
</reference>
<dbReference type="PATRIC" id="fig|200450.3.peg.187"/>
<evidence type="ECO:0000313" key="3">
    <source>
        <dbReference type="Proteomes" id="UP000036608"/>
    </source>
</evidence>